<feature type="region of interest" description="Disordered" evidence="1">
    <location>
        <begin position="289"/>
        <end position="314"/>
    </location>
</feature>
<evidence type="ECO:0000259" key="3">
    <source>
        <dbReference type="Pfam" id="PF20151"/>
    </source>
</evidence>
<protein>
    <recommendedName>
        <fullName evidence="3">DUF6533 domain-containing protein</fullName>
    </recommendedName>
</protein>
<feature type="transmembrane region" description="Helical" evidence="2">
    <location>
        <begin position="204"/>
        <end position="229"/>
    </location>
</feature>
<feature type="transmembrane region" description="Helical" evidence="2">
    <location>
        <begin position="52"/>
        <end position="78"/>
    </location>
</feature>
<evidence type="ECO:0000256" key="1">
    <source>
        <dbReference type="SAM" id="MobiDB-lite"/>
    </source>
</evidence>
<sequence>MSNLSVEPLSPTETQYQLDVNAYCTIAAFTILMWEYLITLDQEIIAFWGTRTWAWFLFALNRYSSLASCVPIMLEFFWTTSSTHKLETFHQWYTIAAQAVVGALLIMRTYALYGKSRVLLLLMLGVAAGVCAIGAWILFSGKGSPNDPNTLVVDIGCAIALDIASRPGLGHAWTGMLVFDVLIVSLTAYKALMVSRNERSKGLLFLLIRDGIVMILSNIGNIMSFLPYLRGVGTSFTNLTPMPSISSVMISRLMLNLRKHKPRDDDSWRTADSTTINYDGPFSTVYEPYYPPSTAPVEENPDDVVLEERRGEEP</sequence>
<feature type="transmembrane region" description="Helical" evidence="2">
    <location>
        <begin position="119"/>
        <end position="139"/>
    </location>
</feature>
<dbReference type="Proteomes" id="UP001221142">
    <property type="component" value="Unassembled WGS sequence"/>
</dbReference>
<comment type="caution">
    <text evidence="4">The sequence shown here is derived from an EMBL/GenBank/DDBJ whole genome shotgun (WGS) entry which is preliminary data.</text>
</comment>
<accession>A0AAD7B164</accession>
<dbReference type="AlphaFoldDB" id="A0AAD7B164"/>
<feature type="transmembrane region" description="Helical" evidence="2">
    <location>
        <begin position="90"/>
        <end position="107"/>
    </location>
</feature>
<feature type="transmembrane region" description="Helical" evidence="2">
    <location>
        <begin position="172"/>
        <end position="192"/>
    </location>
</feature>
<evidence type="ECO:0000256" key="2">
    <source>
        <dbReference type="SAM" id="Phobius"/>
    </source>
</evidence>
<gene>
    <name evidence="4" type="ORF">FB45DRAFT_948793</name>
</gene>
<evidence type="ECO:0000313" key="5">
    <source>
        <dbReference type="Proteomes" id="UP001221142"/>
    </source>
</evidence>
<feature type="transmembrane region" description="Helical" evidence="2">
    <location>
        <begin position="20"/>
        <end position="40"/>
    </location>
</feature>
<organism evidence="4 5">
    <name type="scientific">Roridomyces roridus</name>
    <dbReference type="NCBI Taxonomy" id="1738132"/>
    <lineage>
        <taxon>Eukaryota</taxon>
        <taxon>Fungi</taxon>
        <taxon>Dikarya</taxon>
        <taxon>Basidiomycota</taxon>
        <taxon>Agaricomycotina</taxon>
        <taxon>Agaricomycetes</taxon>
        <taxon>Agaricomycetidae</taxon>
        <taxon>Agaricales</taxon>
        <taxon>Marasmiineae</taxon>
        <taxon>Mycenaceae</taxon>
        <taxon>Roridomyces</taxon>
    </lineage>
</organism>
<feature type="domain" description="DUF6533" evidence="3">
    <location>
        <begin position="23"/>
        <end position="66"/>
    </location>
</feature>
<reference evidence="4" key="1">
    <citation type="submission" date="2023-03" db="EMBL/GenBank/DDBJ databases">
        <title>Massive genome expansion in bonnet fungi (Mycena s.s.) driven by repeated elements and novel gene families across ecological guilds.</title>
        <authorList>
            <consortium name="Lawrence Berkeley National Laboratory"/>
            <person name="Harder C.B."/>
            <person name="Miyauchi S."/>
            <person name="Viragh M."/>
            <person name="Kuo A."/>
            <person name="Thoen E."/>
            <person name="Andreopoulos B."/>
            <person name="Lu D."/>
            <person name="Skrede I."/>
            <person name="Drula E."/>
            <person name="Henrissat B."/>
            <person name="Morin E."/>
            <person name="Kohler A."/>
            <person name="Barry K."/>
            <person name="LaButti K."/>
            <person name="Morin E."/>
            <person name="Salamov A."/>
            <person name="Lipzen A."/>
            <person name="Mereny Z."/>
            <person name="Hegedus B."/>
            <person name="Baldrian P."/>
            <person name="Stursova M."/>
            <person name="Weitz H."/>
            <person name="Taylor A."/>
            <person name="Grigoriev I.V."/>
            <person name="Nagy L.G."/>
            <person name="Martin F."/>
            <person name="Kauserud H."/>
        </authorList>
    </citation>
    <scope>NUCLEOTIDE SEQUENCE</scope>
    <source>
        <strain evidence="4">9284</strain>
    </source>
</reference>
<keyword evidence="5" id="KW-1185">Reference proteome</keyword>
<keyword evidence="2" id="KW-0812">Transmembrane</keyword>
<keyword evidence="2" id="KW-0472">Membrane</keyword>
<keyword evidence="2" id="KW-1133">Transmembrane helix</keyword>
<evidence type="ECO:0000313" key="4">
    <source>
        <dbReference type="EMBL" id="KAJ7607059.1"/>
    </source>
</evidence>
<dbReference type="InterPro" id="IPR045340">
    <property type="entry name" value="DUF6533"/>
</dbReference>
<dbReference type="Pfam" id="PF20151">
    <property type="entry name" value="DUF6533"/>
    <property type="match status" value="1"/>
</dbReference>
<proteinExistence type="predicted"/>
<dbReference type="EMBL" id="JARKIF010000052">
    <property type="protein sequence ID" value="KAJ7607059.1"/>
    <property type="molecule type" value="Genomic_DNA"/>
</dbReference>
<name>A0AAD7B164_9AGAR</name>